<accession>Q0WRD4</accession>
<organism evidence="1">
    <name type="scientific">Arabidopsis thaliana</name>
    <name type="common">Mouse-ear cress</name>
    <dbReference type="NCBI Taxonomy" id="3702"/>
    <lineage>
        <taxon>Eukaryota</taxon>
        <taxon>Viridiplantae</taxon>
        <taxon>Streptophyta</taxon>
        <taxon>Embryophyta</taxon>
        <taxon>Tracheophyta</taxon>
        <taxon>Spermatophyta</taxon>
        <taxon>Magnoliopsida</taxon>
        <taxon>eudicotyledons</taxon>
        <taxon>Gunneridae</taxon>
        <taxon>Pentapetalae</taxon>
        <taxon>rosids</taxon>
        <taxon>malvids</taxon>
        <taxon>Brassicales</taxon>
        <taxon>Brassicaceae</taxon>
        <taxon>Camelineae</taxon>
        <taxon>Arabidopsis</taxon>
    </lineage>
</organism>
<dbReference type="EMBL" id="AK228377">
    <property type="protein sequence ID" value="BAF00315.1"/>
    <property type="molecule type" value="mRNA"/>
</dbReference>
<protein>
    <submittedName>
        <fullName evidence="1">Uncharacterized protein</fullName>
    </submittedName>
</protein>
<name>Q0WRD4_ARATH</name>
<evidence type="ECO:0000313" key="1">
    <source>
        <dbReference type="EMBL" id="BAF00315.1"/>
    </source>
</evidence>
<dbReference type="AlphaFoldDB" id="Q0WRD4"/>
<feature type="non-terminal residue" evidence="1">
    <location>
        <position position="1"/>
    </location>
</feature>
<reference evidence="1" key="1">
    <citation type="submission" date="2006-07" db="EMBL/GenBank/DDBJ databases">
        <title>Large-scale analysis of RIKEN Arabidopsis full-length (RAFL) cDNAs.</title>
        <authorList>
            <person name="Totoki Y."/>
            <person name="Seki M."/>
            <person name="Ishida J."/>
            <person name="Nakajima M."/>
            <person name="Enju A."/>
            <person name="Morosawa T."/>
            <person name="Kamiya A."/>
            <person name="Narusaka M."/>
            <person name="Shin-i T."/>
            <person name="Nakagawa M."/>
            <person name="Sakamoto N."/>
            <person name="Oishi K."/>
            <person name="Kohara Y."/>
            <person name="Kobayashi M."/>
            <person name="Toyoda A."/>
            <person name="Sakaki Y."/>
            <person name="Sakurai T."/>
            <person name="Iida K."/>
            <person name="Akiyama K."/>
            <person name="Satou M."/>
            <person name="Toyoda T."/>
            <person name="Konagaya A."/>
            <person name="Carninci P."/>
            <person name="Kawai J."/>
            <person name="Hayashizaki Y."/>
            <person name="Shinozaki K."/>
        </authorList>
    </citation>
    <scope>NUCLEOTIDE SEQUENCE</scope>
</reference>
<sequence length="61" mass="7022">TEVLFAFNLFFFCPNQKKKVSRSKITTKILKLLKLHLKNLTNKILITKNPNPSVSLVGFFV</sequence>
<proteinExistence type="evidence at transcript level"/>